<sequence>TLRISEIVPAMCHYDYVIAEQTGTIFTREYTLATGGPYCDCNYKKNVK</sequence>
<reference evidence="1" key="1">
    <citation type="journal article" date="2013" name="Environ. Microbiol.">
        <title>Microbiota from the distal guts of lean and obese adolescents exhibit partial functional redundancy besides clear differences in community structure.</title>
        <authorList>
            <person name="Ferrer M."/>
            <person name="Ruiz A."/>
            <person name="Lanza F."/>
            <person name="Haange S.B."/>
            <person name="Oberbach A."/>
            <person name="Till H."/>
            <person name="Bargiela R."/>
            <person name="Campoy C."/>
            <person name="Segura M.T."/>
            <person name="Richter M."/>
            <person name="von Bergen M."/>
            <person name="Seifert J."/>
            <person name="Suarez A."/>
        </authorList>
    </citation>
    <scope>NUCLEOTIDE SEQUENCE</scope>
</reference>
<proteinExistence type="predicted"/>
<dbReference type="EMBL" id="AJWY01009743">
    <property type="protein sequence ID" value="EKC57481.1"/>
    <property type="molecule type" value="Genomic_DNA"/>
</dbReference>
<dbReference type="AlphaFoldDB" id="K1TE54"/>
<accession>K1TE54</accession>
<evidence type="ECO:0000313" key="1">
    <source>
        <dbReference type="EMBL" id="EKC57481.1"/>
    </source>
</evidence>
<name>K1TE54_9ZZZZ</name>
<comment type="caution">
    <text evidence="1">The sequence shown here is derived from an EMBL/GenBank/DDBJ whole genome shotgun (WGS) entry which is preliminary data.</text>
</comment>
<gene>
    <name evidence="1" type="ORF">LEA_14335</name>
</gene>
<protein>
    <submittedName>
        <fullName evidence="1">Uncharacterized protein</fullName>
    </submittedName>
</protein>
<organism evidence="1">
    <name type="scientific">human gut metagenome</name>
    <dbReference type="NCBI Taxonomy" id="408170"/>
    <lineage>
        <taxon>unclassified sequences</taxon>
        <taxon>metagenomes</taxon>
        <taxon>organismal metagenomes</taxon>
    </lineage>
</organism>
<feature type="non-terminal residue" evidence="1">
    <location>
        <position position="1"/>
    </location>
</feature>